<comment type="caution">
    <text evidence="2">The sequence shown here is derived from an EMBL/GenBank/DDBJ whole genome shotgun (WGS) entry which is preliminary data.</text>
</comment>
<dbReference type="EMBL" id="AGRW01000050">
    <property type="protein sequence ID" value="EIC01425.1"/>
    <property type="molecule type" value="Genomic_DNA"/>
</dbReference>
<protein>
    <recommendedName>
        <fullName evidence="4">Lipoprotein SmpA/OmlA domain-containing protein</fullName>
    </recommendedName>
</protein>
<dbReference type="PATRIC" id="fig|907348.3.peg.1966"/>
<dbReference type="PROSITE" id="PS51257">
    <property type="entry name" value="PROKAR_LIPOPROTEIN"/>
    <property type="match status" value="1"/>
</dbReference>
<name>H7EM17_9SPIR</name>
<reference evidence="2 3" key="1">
    <citation type="submission" date="2011-09" db="EMBL/GenBank/DDBJ databases">
        <title>The draft genome of Treponema saccharophilum DSM 2985.</title>
        <authorList>
            <consortium name="US DOE Joint Genome Institute (JGI-PGF)"/>
            <person name="Lucas S."/>
            <person name="Copeland A."/>
            <person name="Lapidus A."/>
            <person name="Glavina del Rio T."/>
            <person name="Dalin E."/>
            <person name="Tice H."/>
            <person name="Bruce D."/>
            <person name="Goodwin L."/>
            <person name="Pitluck S."/>
            <person name="Peters L."/>
            <person name="Kyrpides N."/>
            <person name="Mavromatis K."/>
            <person name="Ivanova N."/>
            <person name="Markowitz V."/>
            <person name="Cheng J.-F."/>
            <person name="Hugenholtz P."/>
            <person name="Woyke T."/>
            <person name="Wu D."/>
            <person name="Gronow S."/>
            <person name="Wellnitz S."/>
            <person name="Brambilla E."/>
            <person name="Klenk H.-P."/>
            <person name="Eisen J.A."/>
        </authorList>
    </citation>
    <scope>NUCLEOTIDE SEQUENCE [LARGE SCALE GENOMIC DNA]</scope>
    <source>
        <strain evidence="2 3">DSM 2985</strain>
    </source>
</reference>
<keyword evidence="1" id="KW-0732">Signal</keyword>
<evidence type="ECO:0000313" key="2">
    <source>
        <dbReference type="EMBL" id="EIC01425.1"/>
    </source>
</evidence>
<accession>H7EM17</accession>
<feature type="signal peptide" evidence="1">
    <location>
        <begin position="1"/>
        <end position="17"/>
    </location>
</feature>
<dbReference type="eggNOG" id="ENOG5031DR2">
    <property type="taxonomic scope" value="Bacteria"/>
</dbReference>
<feature type="chain" id="PRO_5003610235" description="Lipoprotein SmpA/OmlA domain-containing protein" evidence="1">
    <location>
        <begin position="18"/>
        <end position="109"/>
    </location>
</feature>
<evidence type="ECO:0008006" key="4">
    <source>
        <dbReference type="Google" id="ProtNLM"/>
    </source>
</evidence>
<dbReference type="Proteomes" id="UP000003571">
    <property type="component" value="Unassembled WGS sequence"/>
</dbReference>
<organism evidence="2 3">
    <name type="scientific">Treponema saccharophilum DSM 2985</name>
    <dbReference type="NCBI Taxonomy" id="907348"/>
    <lineage>
        <taxon>Bacteria</taxon>
        <taxon>Pseudomonadati</taxon>
        <taxon>Spirochaetota</taxon>
        <taxon>Spirochaetia</taxon>
        <taxon>Spirochaetales</taxon>
        <taxon>Treponemataceae</taxon>
        <taxon>Treponema</taxon>
    </lineage>
</organism>
<dbReference type="OrthoDB" id="1493479at2"/>
<sequence length="109" mass="12617">MKKLILISSFLCCVIFAACQKQIDFDAQKWQKGKRRYQMTTSLIAKLDAEKPNKNEVLSLLGRPALEERVLEKEISYFLKADGFISGWELCIYFDDNGNYKSAEVSYFD</sequence>
<dbReference type="AlphaFoldDB" id="H7EM17"/>
<proteinExistence type="predicted"/>
<gene>
    <name evidence="2" type="ORF">TresaDRAFT_1317</name>
</gene>
<dbReference type="STRING" id="907348.TresaDRAFT_1317"/>
<dbReference type="RefSeq" id="WP_002705176.1">
    <property type="nucleotide sequence ID" value="NZ_AGRW01000050.1"/>
</dbReference>
<keyword evidence="3" id="KW-1185">Reference proteome</keyword>
<evidence type="ECO:0000256" key="1">
    <source>
        <dbReference type="SAM" id="SignalP"/>
    </source>
</evidence>
<evidence type="ECO:0000313" key="3">
    <source>
        <dbReference type="Proteomes" id="UP000003571"/>
    </source>
</evidence>